<sequence>MISFFILALFVLTLFNIRLQGKQEDEIRYEMVYEEEIPEEFKEELKPDLAELETHEAYNEAEKEVKSRFNDELEEFKTLEELQQEQQEAKGEDSPDELNDLSLNSATAKYKEKLKEQRQKMAELNKKSSEDKDVNIKRKTTISYSLIGRSKRIIPNPVYTCDSFGKVVINIKVDSYGNVVEATYNKSSSTTSNGCLIDNAINYALQAKFNKDLQKPDQLGTITYQFQGE</sequence>
<keyword evidence="1" id="KW-0175">Coiled coil</keyword>
<name>A0A1I6SKJ5_9FLAO</name>
<evidence type="ECO:0000313" key="3">
    <source>
        <dbReference type="Proteomes" id="UP000183209"/>
    </source>
</evidence>
<evidence type="ECO:0000256" key="1">
    <source>
        <dbReference type="SAM" id="Coils"/>
    </source>
</evidence>
<dbReference type="AlphaFoldDB" id="A0A1I6SKJ5"/>
<proteinExistence type="predicted"/>
<reference evidence="2 3" key="1">
    <citation type="submission" date="2016-10" db="EMBL/GenBank/DDBJ databases">
        <authorList>
            <person name="de Groot N.N."/>
        </authorList>
    </citation>
    <scope>NUCLEOTIDE SEQUENCE [LARGE SCALE GENOMIC DNA]</scope>
    <source>
        <strain evidence="2 3">CGMCC 1.6114</strain>
    </source>
</reference>
<dbReference type="Proteomes" id="UP000183209">
    <property type="component" value="Unassembled WGS sequence"/>
</dbReference>
<accession>A0A1I6SKJ5</accession>
<protein>
    <recommendedName>
        <fullName evidence="4">TonB family C-terminal domain-containing protein</fullName>
    </recommendedName>
</protein>
<organism evidence="2 3">
    <name type="scientific">Zhouia amylolytica</name>
    <dbReference type="NCBI Taxonomy" id="376730"/>
    <lineage>
        <taxon>Bacteria</taxon>
        <taxon>Pseudomonadati</taxon>
        <taxon>Bacteroidota</taxon>
        <taxon>Flavobacteriia</taxon>
        <taxon>Flavobacteriales</taxon>
        <taxon>Flavobacteriaceae</taxon>
        <taxon>Zhouia</taxon>
    </lineage>
</organism>
<feature type="coiled-coil region" evidence="1">
    <location>
        <begin position="107"/>
        <end position="134"/>
    </location>
</feature>
<dbReference type="EMBL" id="FPAG01000004">
    <property type="protein sequence ID" value="SFS77463.1"/>
    <property type="molecule type" value="Genomic_DNA"/>
</dbReference>
<evidence type="ECO:0008006" key="4">
    <source>
        <dbReference type="Google" id="ProtNLM"/>
    </source>
</evidence>
<evidence type="ECO:0000313" key="2">
    <source>
        <dbReference type="EMBL" id="SFS77463.1"/>
    </source>
</evidence>
<gene>
    <name evidence="2" type="ORF">SAMN04487906_1671</name>
</gene>